<keyword evidence="1" id="KW-0812">Transmembrane</keyword>
<reference evidence="2 3" key="1">
    <citation type="submission" date="2016-10" db="EMBL/GenBank/DDBJ databases">
        <authorList>
            <person name="de Groot N.N."/>
        </authorList>
    </citation>
    <scope>NUCLEOTIDE SEQUENCE [LARGE SCALE GENOMIC DNA]</scope>
    <source>
        <strain evidence="2 3">CGMCC 1.11030</strain>
    </source>
</reference>
<dbReference type="RefSeq" id="WP_092865538.1">
    <property type="nucleotide sequence ID" value="NZ_FOQH01000015.1"/>
</dbReference>
<dbReference type="EMBL" id="FOQH01000015">
    <property type="protein sequence ID" value="SFJ17101.1"/>
    <property type="molecule type" value="Genomic_DNA"/>
</dbReference>
<keyword evidence="1" id="KW-1133">Transmembrane helix</keyword>
<feature type="transmembrane region" description="Helical" evidence="1">
    <location>
        <begin position="18"/>
        <end position="35"/>
    </location>
</feature>
<proteinExistence type="predicted"/>
<dbReference type="Proteomes" id="UP000199377">
    <property type="component" value="Unassembled WGS sequence"/>
</dbReference>
<keyword evidence="3" id="KW-1185">Reference proteome</keyword>
<evidence type="ECO:0000313" key="3">
    <source>
        <dbReference type="Proteomes" id="UP000199377"/>
    </source>
</evidence>
<sequence length="120" mass="13215">MPSDGTPDPQIAQAVREWWAVIATAAAALIGYGRLSRRLESIDGPTGALVRMQGEITALRSELASDRKAGEESRRRVWAKLDQIATDLRSSDEALRDDLREDVRELRAVIQVALASRSTD</sequence>
<name>A0A1I3P6T9_9RHOB</name>
<accession>A0A1I3P6T9</accession>
<organism evidence="2 3">
    <name type="scientific">Albimonas pacifica</name>
    <dbReference type="NCBI Taxonomy" id="1114924"/>
    <lineage>
        <taxon>Bacteria</taxon>
        <taxon>Pseudomonadati</taxon>
        <taxon>Pseudomonadota</taxon>
        <taxon>Alphaproteobacteria</taxon>
        <taxon>Rhodobacterales</taxon>
        <taxon>Paracoccaceae</taxon>
        <taxon>Albimonas</taxon>
    </lineage>
</organism>
<protein>
    <submittedName>
        <fullName evidence="2">Uncharacterized protein</fullName>
    </submittedName>
</protein>
<evidence type="ECO:0000256" key="1">
    <source>
        <dbReference type="SAM" id="Phobius"/>
    </source>
</evidence>
<evidence type="ECO:0000313" key="2">
    <source>
        <dbReference type="EMBL" id="SFJ17101.1"/>
    </source>
</evidence>
<gene>
    <name evidence="2" type="ORF">SAMN05216258_11583</name>
</gene>
<dbReference type="STRING" id="1114924.SAMN05216258_11583"/>
<keyword evidence="1" id="KW-0472">Membrane</keyword>
<dbReference type="AlphaFoldDB" id="A0A1I3P6T9"/>